<sequence length="150" mass="16757">MGKRINPLPPQYNFTPADNNPPPQSSQERVRVQPQQARSFTPRVSDYPPPQALFQNSSNREVPVPLLSEEVQNEASNRPIPQQDPSSSPPQNSHASYPSSQGNNFHEPVADVLPELREDSLRALNDVLQVPGREAWTTVLSPTLMPKTTW</sequence>
<reference evidence="2" key="2">
    <citation type="submission" date="2003-02" db="EMBL/GenBank/DDBJ databases">
        <title>Reconstruction of cDNA sequences for hypothetical genes in Arabidopsis thaliana from 5' and 3' RACE products.</title>
        <authorList>
            <person name="Xiao Y."/>
            <person name="Smith S.R."/>
            <person name="Ishmael N."/>
            <person name="Kumar N."/>
            <person name="Redman J."/>
            <person name="Riedmuller S."/>
            <person name="Utterback T."/>
            <person name="Whitelaw C.A."/>
            <person name="Fraser C.M."/>
            <person name="Town C.D."/>
        </authorList>
    </citation>
    <scope>NUCLEOTIDE SEQUENCE</scope>
</reference>
<dbReference type="EMBL" id="AY231433">
    <property type="protein sequence ID" value="AAO86861.1"/>
    <property type="molecule type" value="mRNA"/>
</dbReference>
<evidence type="ECO:0000256" key="1">
    <source>
        <dbReference type="SAM" id="MobiDB-lite"/>
    </source>
</evidence>
<accession>Q84RI7</accession>
<organism evidence="2">
    <name type="scientific">Arabidopsis thaliana</name>
    <name type="common">Mouse-ear cress</name>
    <dbReference type="NCBI Taxonomy" id="3702"/>
    <lineage>
        <taxon>Eukaryota</taxon>
        <taxon>Viridiplantae</taxon>
        <taxon>Streptophyta</taxon>
        <taxon>Embryophyta</taxon>
        <taxon>Tracheophyta</taxon>
        <taxon>Spermatophyta</taxon>
        <taxon>Magnoliopsida</taxon>
        <taxon>eudicotyledons</taxon>
        <taxon>Gunneridae</taxon>
        <taxon>Pentapetalae</taxon>
        <taxon>rosids</taxon>
        <taxon>malvids</taxon>
        <taxon>Brassicales</taxon>
        <taxon>Brassicaceae</taxon>
        <taxon>Camelineae</taxon>
        <taxon>Arabidopsis</taxon>
    </lineage>
</organism>
<feature type="compositionally biased region" description="Low complexity" evidence="1">
    <location>
        <begin position="79"/>
        <end position="91"/>
    </location>
</feature>
<reference evidence="2" key="1">
    <citation type="journal article" date="2002" name="Plant Physiol.">
        <title>Cloning and sequencing of cDNAs for hypothetical genes from chromosome 2 of Arabidopsis.</title>
        <authorList>
            <person name="Xiao Y.-L."/>
            <person name="Malik M."/>
            <person name="Whitelaw C.A."/>
            <person name="Town C.D."/>
        </authorList>
    </citation>
    <scope>NUCLEOTIDE SEQUENCE</scope>
</reference>
<name>Q84RI7_ARATH</name>
<proteinExistence type="evidence at transcript level"/>
<evidence type="ECO:0000313" key="2">
    <source>
        <dbReference type="EMBL" id="AAO86861.1"/>
    </source>
</evidence>
<feature type="region of interest" description="Disordered" evidence="1">
    <location>
        <begin position="1"/>
        <end position="113"/>
    </location>
</feature>
<feature type="compositionally biased region" description="Polar residues" evidence="1">
    <location>
        <begin position="92"/>
        <end position="104"/>
    </location>
</feature>
<gene>
    <name evidence="2" type="ordered locus">At2g10070/F7B19.21</name>
</gene>
<dbReference type="AlphaFoldDB" id="Q84RI7"/>
<protein>
    <submittedName>
        <fullName evidence="2">Uncharacterized protein At2g10070/F7B19.21</fullName>
    </submittedName>
</protein>